<evidence type="ECO:0000256" key="3">
    <source>
        <dbReference type="ARBA" id="ARBA00023125"/>
    </source>
</evidence>
<evidence type="ECO:0000313" key="7">
    <source>
        <dbReference type="Proteomes" id="UP000190814"/>
    </source>
</evidence>
<dbReference type="PROSITE" id="PS50944">
    <property type="entry name" value="HTH_DTXR"/>
    <property type="match status" value="1"/>
</dbReference>
<dbReference type="Gene3D" id="1.10.10.10">
    <property type="entry name" value="Winged helix-like DNA-binding domain superfamily/Winged helix DNA-binding domain"/>
    <property type="match status" value="1"/>
</dbReference>
<dbReference type="Gene3D" id="1.10.60.10">
    <property type="entry name" value="Iron dependent repressor, metal binding and dimerisation domain"/>
    <property type="match status" value="1"/>
</dbReference>
<evidence type="ECO:0000256" key="4">
    <source>
        <dbReference type="ARBA" id="ARBA00023163"/>
    </source>
</evidence>
<sequence length="124" mass="13827">MALQESGEMYVEAIYVLSQTSSTVRSIDVGEYLGYSKPSVSRAIGVLKKEGLVETDDSGFLKLTKEGKLLGKHIYERHTVLTQVLINLGVDEKTASEDACRIEHYISDKTFNAIKKHIKKYGSK</sequence>
<accession>A0A1T4VUR6</accession>
<dbReference type="GO" id="GO:0003677">
    <property type="term" value="F:DNA binding"/>
    <property type="evidence" value="ECO:0007669"/>
    <property type="project" value="UniProtKB-KW"/>
</dbReference>
<dbReference type="Pfam" id="PF02742">
    <property type="entry name" value="Fe_dep_repr_C"/>
    <property type="match status" value="1"/>
</dbReference>
<dbReference type="InterPro" id="IPR022687">
    <property type="entry name" value="HTH_DTXR"/>
</dbReference>
<dbReference type="Proteomes" id="UP000190814">
    <property type="component" value="Unassembled WGS sequence"/>
</dbReference>
<evidence type="ECO:0000313" key="6">
    <source>
        <dbReference type="EMBL" id="SKA68722.1"/>
    </source>
</evidence>
<dbReference type="Pfam" id="PF01325">
    <property type="entry name" value="Fe_dep_repress"/>
    <property type="match status" value="1"/>
</dbReference>
<dbReference type="GO" id="GO:0046914">
    <property type="term" value="F:transition metal ion binding"/>
    <property type="evidence" value="ECO:0007669"/>
    <property type="project" value="InterPro"/>
</dbReference>
<dbReference type="InterPro" id="IPR001367">
    <property type="entry name" value="Fe_dep_repressor"/>
</dbReference>
<dbReference type="RefSeq" id="WP_078766510.1">
    <property type="nucleotide sequence ID" value="NZ_FUXZ01000009.1"/>
</dbReference>
<dbReference type="InterPro" id="IPR050536">
    <property type="entry name" value="DtxR_MntR_Metal-Reg"/>
</dbReference>
<dbReference type="AlphaFoldDB" id="A0A1T4VUR6"/>
<reference evidence="6 7" key="1">
    <citation type="submission" date="2017-02" db="EMBL/GenBank/DDBJ databases">
        <authorList>
            <person name="Peterson S.W."/>
        </authorList>
    </citation>
    <scope>NUCLEOTIDE SEQUENCE [LARGE SCALE GENOMIC DNA]</scope>
    <source>
        <strain evidence="6 7">ATCC 35992</strain>
    </source>
</reference>
<dbReference type="GO" id="GO:0046983">
    <property type="term" value="F:protein dimerization activity"/>
    <property type="evidence" value="ECO:0007669"/>
    <property type="project" value="InterPro"/>
</dbReference>
<dbReference type="STRING" id="39495.SAMN02745111_01661"/>
<dbReference type="GO" id="GO:0003700">
    <property type="term" value="F:DNA-binding transcription factor activity"/>
    <property type="evidence" value="ECO:0007669"/>
    <property type="project" value="InterPro"/>
</dbReference>
<dbReference type="SMART" id="SM00529">
    <property type="entry name" value="HTH_DTXR"/>
    <property type="match status" value="1"/>
</dbReference>
<dbReference type="InterPro" id="IPR022689">
    <property type="entry name" value="Iron_dep_repressor"/>
</dbReference>
<protein>
    <submittedName>
        <fullName evidence="6">Iron (Metal) dependent repressor, DtxR family</fullName>
    </submittedName>
</protein>
<dbReference type="InterPro" id="IPR036388">
    <property type="entry name" value="WH-like_DNA-bd_sf"/>
</dbReference>
<dbReference type="SUPFAM" id="SSF46785">
    <property type="entry name" value="Winged helix' DNA-binding domain"/>
    <property type="match status" value="1"/>
</dbReference>
<dbReference type="EMBL" id="FUXZ01000009">
    <property type="protein sequence ID" value="SKA68722.1"/>
    <property type="molecule type" value="Genomic_DNA"/>
</dbReference>
<gene>
    <name evidence="6" type="ORF">SAMN02745111_01661</name>
</gene>
<dbReference type="PANTHER" id="PTHR33238">
    <property type="entry name" value="IRON (METAL) DEPENDENT REPRESSOR, DTXR FAMILY"/>
    <property type="match status" value="1"/>
</dbReference>
<evidence type="ECO:0000256" key="1">
    <source>
        <dbReference type="ARBA" id="ARBA00007871"/>
    </source>
</evidence>
<evidence type="ECO:0000259" key="5">
    <source>
        <dbReference type="PROSITE" id="PS50944"/>
    </source>
</evidence>
<dbReference type="InterPro" id="IPR036421">
    <property type="entry name" value="Fe_dep_repressor_sf"/>
</dbReference>
<keyword evidence="3" id="KW-0238">DNA-binding</keyword>
<dbReference type="OrthoDB" id="9794394at2"/>
<proteinExistence type="inferred from homology"/>
<dbReference type="InterPro" id="IPR036390">
    <property type="entry name" value="WH_DNA-bd_sf"/>
</dbReference>
<keyword evidence="7" id="KW-1185">Reference proteome</keyword>
<keyword evidence="2" id="KW-0805">Transcription regulation</keyword>
<dbReference type="PANTHER" id="PTHR33238:SF7">
    <property type="entry name" value="IRON-DEPENDENT TRANSCRIPTIONAL REGULATOR"/>
    <property type="match status" value="1"/>
</dbReference>
<keyword evidence="4" id="KW-0804">Transcription</keyword>
<organism evidence="6 7">
    <name type="scientific">Eubacterium uniforme</name>
    <dbReference type="NCBI Taxonomy" id="39495"/>
    <lineage>
        <taxon>Bacteria</taxon>
        <taxon>Bacillati</taxon>
        <taxon>Bacillota</taxon>
        <taxon>Clostridia</taxon>
        <taxon>Eubacteriales</taxon>
        <taxon>Eubacteriaceae</taxon>
        <taxon>Eubacterium</taxon>
    </lineage>
</organism>
<dbReference type="SUPFAM" id="SSF47979">
    <property type="entry name" value="Iron-dependent repressor protein, dimerization domain"/>
    <property type="match status" value="1"/>
</dbReference>
<feature type="domain" description="HTH dtxR-type" evidence="5">
    <location>
        <begin position="3"/>
        <end position="64"/>
    </location>
</feature>
<comment type="similarity">
    <text evidence="1">Belongs to the DtxR/MntR family.</text>
</comment>
<evidence type="ECO:0000256" key="2">
    <source>
        <dbReference type="ARBA" id="ARBA00023015"/>
    </source>
</evidence>
<name>A0A1T4VUR6_9FIRM</name>